<organism evidence="1 2">
    <name type="scientific">Pseudoduganella rivuli</name>
    <dbReference type="NCBI Taxonomy" id="2666085"/>
    <lineage>
        <taxon>Bacteria</taxon>
        <taxon>Pseudomonadati</taxon>
        <taxon>Pseudomonadota</taxon>
        <taxon>Betaproteobacteria</taxon>
        <taxon>Burkholderiales</taxon>
        <taxon>Oxalobacteraceae</taxon>
        <taxon>Telluria group</taxon>
        <taxon>Pseudoduganella</taxon>
    </lineage>
</organism>
<evidence type="ECO:0000313" key="1">
    <source>
        <dbReference type="EMBL" id="MRV76450.1"/>
    </source>
</evidence>
<dbReference type="GO" id="GO:0016301">
    <property type="term" value="F:kinase activity"/>
    <property type="evidence" value="ECO:0007669"/>
    <property type="project" value="UniProtKB-KW"/>
</dbReference>
<evidence type="ECO:0000313" key="2">
    <source>
        <dbReference type="Proteomes" id="UP000446768"/>
    </source>
</evidence>
<dbReference type="InterPro" id="IPR027600">
    <property type="entry name" value="HprK-rel_A"/>
</dbReference>
<sequence length="308" mass="34056">MLTVASLSRAELGERMARDGIVLQTGAFLVHLHSAIPVVADGIALMYRDYPLHPADAFAHFHLKLYRPASLRRWYRPQVHMLFDGEALFQPLPLAHAFPMLEWGLNWCVANRAHRYLMIHAAVLERGGRAVILPAPPGSGKSTLCAALAYRGWRLLSDELTLIRPEDGWIVPVPRPVSLKNASIDVMRSYLSRDTDQAVFTTPVDTTLKGWVAHLRAPGDAVARGSVCVPPAWIVFPRYQAGAPSTLEALQQAPTHMDMAKNAFNYSLLGARGFDMLADVVGNVRSYRYTYSALDDAMAVFDQLAAQP</sequence>
<reference evidence="1 2" key="1">
    <citation type="submission" date="2019-11" db="EMBL/GenBank/DDBJ databases">
        <title>Novel species isolated from a subtropical stream in China.</title>
        <authorList>
            <person name="Lu H."/>
        </authorList>
    </citation>
    <scope>NUCLEOTIDE SEQUENCE [LARGE SCALE GENOMIC DNA]</scope>
    <source>
        <strain evidence="1 2">FT92W</strain>
    </source>
</reference>
<comment type="caution">
    <text evidence="1">The sequence shown here is derived from an EMBL/GenBank/DDBJ whole genome shotgun (WGS) entry which is preliminary data.</text>
</comment>
<dbReference type="Proteomes" id="UP000446768">
    <property type="component" value="Unassembled WGS sequence"/>
</dbReference>
<dbReference type="Gene3D" id="3.40.50.300">
    <property type="entry name" value="P-loop containing nucleotide triphosphate hydrolases"/>
    <property type="match status" value="1"/>
</dbReference>
<protein>
    <submittedName>
        <fullName evidence="1">HprK-related kinase A</fullName>
    </submittedName>
</protein>
<name>A0A7X2IUN7_9BURK</name>
<dbReference type="InterPro" id="IPR027417">
    <property type="entry name" value="P-loop_NTPase"/>
</dbReference>
<keyword evidence="1" id="KW-0418">Kinase</keyword>
<dbReference type="EMBL" id="WKJJ01000032">
    <property type="protein sequence ID" value="MRV76450.1"/>
    <property type="molecule type" value="Genomic_DNA"/>
</dbReference>
<dbReference type="SUPFAM" id="SSF53795">
    <property type="entry name" value="PEP carboxykinase-like"/>
    <property type="match status" value="1"/>
</dbReference>
<accession>A0A7X2IUN7</accession>
<keyword evidence="1" id="KW-0808">Transferase</keyword>
<dbReference type="RefSeq" id="WP_154381953.1">
    <property type="nucleotide sequence ID" value="NZ_WKJJ01000032.1"/>
</dbReference>
<keyword evidence="2" id="KW-1185">Reference proteome</keyword>
<gene>
    <name evidence="1" type="ORF">GJ700_32540</name>
</gene>
<dbReference type="AlphaFoldDB" id="A0A7X2IUN7"/>
<dbReference type="NCBIfam" id="TIGR04352">
    <property type="entry name" value="HprK_rel_A"/>
    <property type="match status" value="1"/>
</dbReference>
<proteinExistence type="predicted"/>